<comment type="caution">
    <text evidence="3">The sequence shown here is derived from an EMBL/GenBank/DDBJ whole genome shotgun (WGS) entry which is preliminary data.</text>
</comment>
<dbReference type="AlphaFoldDB" id="A0AAN6NPX3"/>
<name>A0AAN6NPX3_9PEZI</name>
<dbReference type="Proteomes" id="UP001303222">
    <property type="component" value="Unassembled WGS sequence"/>
</dbReference>
<reference evidence="3" key="1">
    <citation type="journal article" date="2023" name="Mol. Phylogenet. Evol.">
        <title>Genome-scale phylogeny and comparative genomics of the fungal order Sordariales.</title>
        <authorList>
            <person name="Hensen N."/>
            <person name="Bonometti L."/>
            <person name="Westerberg I."/>
            <person name="Brannstrom I.O."/>
            <person name="Guillou S."/>
            <person name="Cros-Aarteil S."/>
            <person name="Calhoun S."/>
            <person name="Haridas S."/>
            <person name="Kuo A."/>
            <person name="Mondo S."/>
            <person name="Pangilinan J."/>
            <person name="Riley R."/>
            <person name="LaButti K."/>
            <person name="Andreopoulos B."/>
            <person name="Lipzen A."/>
            <person name="Chen C."/>
            <person name="Yan M."/>
            <person name="Daum C."/>
            <person name="Ng V."/>
            <person name="Clum A."/>
            <person name="Steindorff A."/>
            <person name="Ohm R.A."/>
            <person name="Martin F."/>
            <person name="Silar P."/>
            <person name="Natvig D.O."/>
            <person name="Lalanne C."/>
            <person name="Gautier V."/>
            <person name="Ament-Velasquez S.L."/>
            <person name="Kruys A."/>
            <person name="Hutchinson M.I."/>
            <person name="Powell A.J."/>
            <person name="Barry K."/>
            <person name="Miller A.N."/>
            <person name="Grigoriev I.V."/>
            <person name="Debuchy R."/>
            <person name="Gladieux P."/>
            <person name="Hiltunen Thoren M."/>
            <person name="Johannesson H."/>
        </authorList>
    </citation>
    <scope>NUCLEOTIDE SEQUENCE</scope>
    <source>
        <strain evidence="3">CBS 626.80</strain>
    </source>
</reference>
<sequence length="295" mass="32238">MSPQSLNTSHALLFLLSWVSLGLAGPPRHKHVVRDIPSALTSTQTVDETTYYSQQTESYTSLPPLWPPRPTPHSSTDSASTFSSTTSSPEYPYNTESDTTTTSWTFTPSTTWNFTTPNTTWTGYPVHTTYSNVTTPITHFNVTTPYKTWSTPYFTWSSYSDTWGDHSTYPTPSSAVQDETTTISVIKTFTSFTTTVVSTTVKPLSIKQPSRTLPKPLTFKTTPFANLTTFTSAKWTTVPIASLTGTPFCSNAADPDNGVGNHCVCENGETLGVIPFSKGGNASDYQPCAYTTVGY</sequence>
<protein>
    <submittedName>
        <fullName evidence="3">Uncharacterized protein</fullName>
    </submittedName>
</protein>
<evidence type="ECO:0000313" key="3">
    <source>
        <dbReference type="EMBL" id="KAK3949605.1"/>
    </source>
</evidence>
<keyword evidence="2" id="KW-0732">Signal</keyword>
<evidence type="ECO:0000256" key="1">
    <source>
        <dbReference type="SAM" id="MobiDB-lite"/>
    </source>
</evidence>
<feature type="compositionally biased region" description="Low complexity" evidence="1">
    <location>
        <begin position="48"/>
        <end position="63"/>
    </location>
</feature>
<gene>
    <name evidence="3" type="ORF">QBC32DRAFT_378157</name>
</gene>
<keyword evidence="4" id="KW-1185">Reference proteome</keyword>
<evidence type="ECO:0000313" key="4">
    <source>
        <dbReference type="Proteomes" id="UP001303222"/>
    </source>
</evidence>
<organism evidence="3 4">
    <name type="scientific">Pseudoneurospora amorphoporcata</name>
    <dbReference type="NCBI Taxonomy" id="241081"/>
    <lineage>
        <taxon>Eukaryota</taxon>
        <taxon>Fungi</taxon>
        <taxon>Dikarya</taxon>
        <taxon>Ascomycota</taxon>
        <taxon>Pezizomycotina</taxon>
        <taxon>Sordariomycetes</taxon>
        <taxon>Sordariomycetidae</taxon>
        <taxon>Sordariales</taxon>
        <taxon>Sordariaceae</taxon>
        <taxon>Pseudoneurospora</taxon>
    </lineage>
</organism>
<accession>A0AAN6NPX3</accession>
<feature type="compositionally biased region" description="Low complexity" evidence="1">
    <location>
        <begin position="72"/>
        <end position="88"/>
    </location>
</feature>
<feature type="region of interest" description="Disordered" evidence="1">
    <location>
        <begin position="47"/>
        <end position="101"/>
    </location>
</feature>
<dbReference type="EMBL" id="MU859207">
    <property type="protein sequence ID" value="KAK3949605.1"/>
    <property type="molecule type" value="Genomic_DNA"/>
</dbReference>
<feature type="chain" id="PRO_5042840195" evidence="2">
    <location>
        <begin position="25"/>
        <end position="295"/>
    </location>
</feature>
<proteinExistence type="predicted"/>
<feature type="signal peptide" evidence="2">
    <location>
        <begin position="1"/>
        <end position="24"/>
    </location>
</feature>
<reference evidence="3" key="2">
    <citation type="submission" date="2023-06" db="EMBL/GenBank/DDBJ databases">
        <authorList>
            <consortium name="Lawrence Berkeley National Laboratory"/>
            <person name="Mondo S.J."/>
            <person name="Hensen N."/>
            <person name="Bonometti L."/>
            <person name="Westerberg I."/>
            <person name="Brannstrom I.O."/>
            <person name="Guillou S."/>
            <person name="Cros-Aarteil S."/>
            <person name="Calhoun S."/>
            <person name="Haridas S."/>
            <person name="Kuo A."/>
            <person name="Pangilinan J."/>
            <person name="Riley R."/>
            <person name="Labutti K."/>
            <person name="Andreopoulos B."/>
            <person name="Lipzen A."/>
            <person name="Chen C."/>
            <person name="Yanf M."/>
            <person name="Daum C."/>
            <person name="Ng V."/>
            <person name="Clum A."/>
            <person name="Steindorff A."/>
            <person name="Ohm R."/>
            <person name="Martin F."/>
            <person name="Silar P."/>
            <person name="Natvig D."/>
            <person name="Lalanne C."/>
            <person name="Gautier V."/>
            <person name="Ament-Velasquez S.L."/>
            <person name="Kruys A."/>
            <person name="Hutchinson M.I."/>
            <person name="Powell A.J."/>
            <person name="Barry K."/>
            <person name="Miller A.N."/>
            <person name="Grigoriev I.V."/>
            <person name="Debuchy R."/>
            <person name="Gladieux P."/>
            <person name="Thoren M.H."/>
            <person name="Johannesson H."/>
        </authorList>
    </citation>
    <scope>NUCLEOTIDE SEQUENCE</scope>
    <source>
        <strain evidence="3">CBS 626.80</strain>
    </source>
</reference>
<evidence type="ECO:0000256" key="2">
    <source>
        <dbReference type="SAM" id="SignalP"/>
    </source>
</evidence>